<dbReference type="GO" id="GO:0005681">
    <property type="term" value="C:spliceosomal complex"/>
    <property type="evidence" value="ECO:0007669"/>
    <property type="project" value="TreeGrafter"/>
</dbReference>
<dbReference type="InterPro" id="IPR011989">
    <property type="entry name" value="ARM-like"/>
</dbReference>
<dbReference type="SMART" id="SM01156">
    <property type="entry name" value="DUF1716"/>
    <property type="match status" value="1"/>
</dbReference>
<dbReference type="SUPFAM" id="SSF48371">
    <property type="entry name" value="ARM repeat"/>
    <property type="match status" value="1"/>
</dbReference>
<comment type="caution">
    <text evidence="12">The sequence shown here is derived from an EMBL/GenBank/DDBJ whole genome shotgun (WGS) entry which is preliminary data.</text>
</comment>
<gene>
    <name evidence="12" type="ORF">OBRU01_11211</name>
</gene>
<dbReference type="STRING" id="104452.A0A0L7LDC9"/>
<evidence type="ECO:0000256" key="4">
    <source>
        <dbReference type="ARBA" id="ARBA00023054"/>
    </source>
</evidence>
<keyword evidence="2" id="KW-0597">Phosphoprotein</keyword>
<accession>A0A0L7LDC9</accession>
<evidence type="ECO:0000256" key="10">
    <source>
        <dbReference type="SAM" id="MobiDB-lite"/>
    </source>
</evidence>
<evidence type="ECO:0000256" key="9">
    <source>
        <dbReference type="ARBA" id="ARBA00083862"/>
    </source>
</evidence>
<comment type="subunit">
    <text evidence="7">Component of the PRP19-CDC5L splicing complex composed of a core complex comprising a homotetramer of PRPF19, CDC5L, PLRG1 and BCAS2, and at least three less stably associated proteins CTNNBL1, CWC15 and HSPA8. Interacts directly with CWC15 and CDC5L in the complex. Interacts with AICDA; the interaction is important for the antibody diversification activity of AICDA. Interacts with PRPF31 (via its NLS). Interacts (via its N-terminal NLS) with KPNA1 and KPNA2.</text>
</comment>
<dbReference type="Pfam" id="PF08216">
    <property type="entry name" value="CTNNBL"/>
    <property type="match status" value="2"/>
</dbReference>
<evidence type="ECO:0000256" key="8">
    <source>
        <dbReference type="ARBA" id="ARBA00070106"/>
    </source>
</evidence>
<sequence length="480" mass="55144">MDVGELLSFKPVPTPKRPNEDDSGDSDEEPSRAMKMRRLSKQPRGEHTMQQLSQSLVKEPTITDKEREDILRYVETEATEGEILDDTAVKKLVLNFEKKALKNREMRIKFPDQPEKFMDSELDLHEALQELSAVATVPDQYPLLVDLKCVNSLLELLSHDNTDISTRVVHLLQEFTDVDILHESEEGAEDLMNALAEAEAPALLLHNLARLDEQVPDERDAVHNTLGIVENITEFRPELCSDVAKQGFMQWILKRLKLKVPFDGNKLYATEVLSILLQHTPENRKYLGELDGIDVLLQQLAFYKRHDPAGAEEQEAMENMFDSLCCALMEPANRDRFLRGEGLQLMNLMLREKKMSRNGSLKVLDHALAGPDGRDNCNKFVDILGLRTVFPLFMKTPKRKRVLTRQRLLAKFTENDLEKVDRLLELHFKYMDKQDAENLDDDAQYLKRLSGEYAGNLGDAGSEEWRQHEQQHILQLVDKF</sequence>
<dbReference type="InterPro" id="IPR013180">
    <property type="entry name" value="CTNNBL1_N"/>
</dbReference>
<protein>
    <recommendedName>
        <fullName evidence="8">Beta-catenin-like protein 1</fullName>
    </recommendedName>
    <alternativeName>
        <fullName evidence="9">Nuclear-associated protein</fullName>
    </alternativeName>
</protein>
<organism evidence="12 13">
    <name type="scientific">Operophtera brumata</name>
    <name type="common">Winter moth</name>
    <name type="synonym">Phalaena brumata</name>
    <dbReference type="NCBI Taxonomy" id="104452"/>
    <lineage>
        <taxon>Eukaryota</taxon>
        <taxon>Metazoa</taxon>
        <taxon>Ecdysozoa</taxon>
        <taxon>Arthropoda</taxon>
        <taxon>Hexapoda</taxon>
        <taxon>Insecta</taxon>
        <taxon>Pterygota</taxon>
        <taxon>Neoptera</taxon>
        <taxon>Endopterygota</taxon>
        <taxon>Lepidoptera</taxon>
        <taxon>Glossata</taxon>
        <taxon>Ditrysia</taxon>
        <taxon>Geometroidea</taxon>
        <taxon>Geometridae</taxon>
        <taxon>Larentiinae</taxon>
        <taxon>Operophtera</taxon>
    </lineage>
</organism>
<keyword evidence="3" id="KW-0677">Repeat</keyword>
<dbReference type="FunFam" id="1.25.10.10:FF:001136">
    <property type="entry name" value="Beta-catenin-like protein 1"/>
    <property type="match status" value="1"/>
</dbReference>
<evidence type="ECO:0000256" key="2">
    <source>
        <dbReference type="ARBA" id="ARBA00022553"/>
    </source>
</evidence>
<dbReference type="EMBL" id="JTDY01001602">
    <property type="protein sequence ID" value="KOB73404.1"/>
    <property type="molecule type" value="Genomic_DNA"/>
</dbReference>
<comment type="subcellular location">
    <subcellularLocation>
        <location evidence="1">Nucleus</location>
    </subcellularLocation>
</comment>
<dbReference type="Proteomes" id="UP000037510">
    <property type="component" value="Unassembled WGS sequence"/>
</dbReference>
<proteinExistence type="predicted"/>
<name>A0A0L7LDC9_OPEBR</name>
<evidence type="ECO:0000313" key="13">
    <source>
        <dbReference type="Proteomes" id="UP000037510"/>
    </source>
</evidence>
<keyword evidence="4" id="KW-0175">Coiled coil</keyword>
<evidence type="ECO:0000259" key="11">
    <source>
        <dbReference type="SMART" id="SM01156"/>
    </source>
</evidence>
<dbReference type="GO" id="GO:0010467">
    <property type="term" value="P:gene expression"/>
    <property type="evidence" value="ECO:0007669"/>
    <property type="project" value="UniProtKB-ARBA"/>
</dbReference>
<evidence type="ECO:0000256" key="3">
    <source>
        <dbReference type="ARBA" id="ARBA00022737"/>
    </source>
</evidence>
<feature type="region of interest" description="Disordered" evidence="10">
    <location>
        <begin position="1"/>
        <end position="61"/>
    </location>
</feature>
<feature type="domain" description="Beta-catenin-like protein 1 N-terminal" evidence="11">
    <location>
        <begin position="63"/>
        <end position="169"/>
    </location>
</feature>
<evidence type="ECO:0000256" key="6">
    <source>
        <dbReference type="ARBA" id="ARBA00058456"/>
    </source>
</evidence>
<dbReference type="InterPro" id="IPR039678">
    <property type="entry name" value="CTNNBL1"/>
</dbReference>
<keyword evidence="5" id="KW-0539">Nucleus</keyword>
<comment type="function">
    <text evidence="6">Component of the PRP19-CDC5L complex that forms an integral part of the spliceosome and is required for activating pre-mRNA splicing. Participates in AID/AICDA-mediated somatic hypermutation (SHM) and class-switch recombination (CSR), 2 processes resulting in the production of high-affinity, mutated isotype-switched antibodies.</text>
</comment>
<evidence type="ECO:0000313" key="12">
    <source>
        <dbReference type="EMBL" id="KOB73404.1"/>
    </source>
</evidence>
<reference evidence="12 13" key="1">
    <citation type="journal article" date="2015" name="Genome Biol. Evol.">
        <title>The genome of winter moth (Operophtera brumata) provides a genomic perspective on sexual dimorphism and phenology.</title>
        <authorList>
            <person name="Derks M.F."/>
            <person name="Smit S."/>
            <person name="Salis L."/>
            <person name="Schijlen E."/>
            <person name="Bossers A."/>
            <person name="Mateman C."/>
            <person name="Pijl A.S."/>
            <person name="de Ridder D."/>
            <person name="Groenen M.A."/>
            <person name="Visser M.E."/>
            <person name="Megens H.J."/>
        </authorList>
    </citation>
    <scope>NUCLEOTIDE SEQUENCE [LARGE SCALE GENOMIC DNA]</scope>
    <source>
        <strain evidence="12">WM2013NL</strain>
        <tissue evidence="12">Head and thorax</tissue>
    </source>
</reference>
<dbReference type="AlphaFoldDB" id="A0A0L7LDC9"/>
<dbReference type="PANTHER" id="PTHR14978">
    <property type="entry name" value="BETA-CATENIN-LIKE PROTEIN 1 NUCLEAR ASSOCIATED PROTEIN"/>
    <property type="match status" value="1"/>
</dbReference>
<evidence type="ECO:0000256" key="7">
    <source>
        <dbReference type="ARBA" id="ARBA00061776"/>
    </source>
</evidence>
<dbReference type="Gene3D" id="1.25.10.10">
    <property type="entry name" value="Leucine-rich Repeat Variant"/>
    <property type="match status" value="1"/>
</dbReference>
<dbReference type="PANTHER" id="PTHR14978:SF0">
    <property type="entry name" value="BETA-CATENIN-LIKE PROTEIN 1"/>
    <property type="match status" value="1"/>
</dbReference>
<keyword evidence="13" id="KW-1185">Reference proteome</keyword>
<dbReference type="InterPro" id="IPR016024">
    <property type="entry name" value="ARM-type_fold"/>
</dbReference>
<evidence type="ECO:0000256" key="5">
    <source>
        <dbReference type="ARBA" id="ARBA00023242"/>
    </source>
</evidence>
<evidence type="ECO:0000256" key="1">
    <source>
        <dbReference type="ARBA" id="ARBA00004123"/>
    </source>
</evidence>